<sequence length="164" mass="17746">MSFKMGCSSSKNAMNKSESSKQNLTTATTNKFSVLVVDDDLVIQRIHKVFLNRFGFETHVVGNGKEAVDLYRSGASFHLVLMDMEMPIMDGPELLDPEEELLADIFDDVVPAPEIQVQAGHLGKYGSKIEIRHPASDLEKYGCGGGGGGGRASGMGLLHLFTAQ</sequence>
<comment type="caution">
    <text evidence="1">The sequence shown here is derived from an EMBL/GenBank/DDBJ whole genome shotgun (WGS) entry which is preliminary data.</text>
</comment>
<dbReference type="EMBL" id="CM046400">
    <property type="protein sequence ID" value="KAI8524593.1"/>
    <property type="molecule type" value="Genomic_DNA"/>
</dbReference>
<name>A0ACC0L8R1_RHOML</name>
<gene>
    <name evidence="1" type="ORF">RHMOL_Rhmol13G0161000</name>
</gene>
<protein>
    <submittedName>
        <fullName evidence="1">Uncharacterized protein</fullName>
    </submittedName>
</protein>
<accession>A0ACC0L8R1</accession>
<proteinExistence type="predicted"/>
<evidence type="ECO:0000313" key="1">
    <source>
        <dbReference type="EMBL" id="KAI8524593.1"/>
    </source>
</evidence>
<keyword evidence="2" id="KW-1185">Reference proteome</keyword>
<reference evidence="1" key="1">
    <citation type="submission" date="2022-02" db="EMBL/GenBank/DDBJ databases">
        <title>Plant Genome Project.</title>
        <authorList>
            <person name="Zhang R.-G."/>
        </authorList>
    </citation>
    <scope>NUCLEOTIDE SEQUENCE</scope>
    <source>
        <strain evidence="1">AT1</strain>
    </source>
</reference>
<organism evidence="1 2">
    <name type="scientific">Rhododendron molle</name>
    <name type="common">Chinese azalea</name>
    <name type="synonym">Azalea mollis</name>
    <dbReference type="NCBI Taxonomy" id="49168"/>
    <lineage>
        <taxon>Eukaryota</taxon>
        <taxon>Viridiplantae</taxon>
        <taxon>Streptophyta</taxon>
        <taxon>Embryophyta</taxon>
        <taxon>Tracheophyta</taxon>
        <taxon>Spermatophyta</taxon>
        <taxon>Magnoliopsida</taxon>
        <taxon>eudicotyledons</taxon>
        <taxon>Gunneridae</taxon>
        <taxon>Pentapetalae</taxon>
        <taxon>asterids</taxon>
        <taxon>Ericales</taxon>
        <taxon>Ericaceae</taxon>
        <taxon>Ericoideae</taxon>
        <taxon>Rhodoreae</taxon>
        <taxon>Rhododendron</taxon>
    </lineage>
</organism>
<evidence type="ECO:0000313" key="2">
    <source>
        <dbReference type="Proteomes" id="UP001062846"/>
    </source>
</evidence>
<dbReference type="Proteomes" id="UP001062846">
    <property type="component" value="Chromosome 13"/>
</dbReference>